<dbReference type="Pfam" id="PF12728">
    <property type="entry name" value="HTH_17"/>
    <property type="match status" value="1"/>
</dbReference>
<dbReference type="InterPro" id="IPR010093">
    <property type="entry name" value="SinI_DNA-bd"/>
</dbReference>
<dbReference type="InterPro" id="IPR041657">
    <property type="entry name" value="HTH_17"/>
</dbReference>
<evidence type="ECO:0000313" key="2">
    <source>
        <dbReference type="EMBL" id="ABR74569.1"/>
    </source>
</evidence>
<dbReference type="EMBL" id="CP000746">
    <property type="protein sequence ID" value="ABR74569.1"/>
    <property type="molecule type" value="Genomic_DNA"/>
</dbReference>
<feature type="domain" description="Helix-turn-helix" evidence="1">
    <location>
        <begin position="7"/>
        <end position="57"/>
    </location>
</feature>
<proteinExistence type="predicted"/>
<dbReference type="NCBIfam" id="TIGR01764">
    <property type="entry name" value="excise"/>
    <property type="match status" value="1"/>
</dbReference>
<accession>A6VNM2</accession>
<dbReference type="GO" id="GO:0003677">
    <property type="term" value="F:DNA binding"/>
    <property type="evidence" value="ECO:0007669"/>
    <property type="project" value="InterPro"/>
</dbReference>
<evidence type="ECO:0000313" key="3">
    <source>
        <dbReference type="Proteomes" id="UP000001114"/>
    </source>
</evidence>
<dbReference type="OrthoDB" id="5690986at2"/>
<name>A6VNM2_ACTSZ</name>
<evidence type="ECO:0000259" key="1">
    <source>
        <dbReference type="Pfam" id="PF12728"/>
    </source>
</evidence>
<organism evidence="2 3">
    <name type="scientific">Actinobacillus succinogenes (strain ATCC 55618 / DSM 22257 / CCUG 43843 / 130Z)</name>
    <dbReference type="NCBI Taxonomy" id="339671"/>
    <lineage>
        <taxon>Bacteria</taxon>
        <taxon>Pseudomonadati</taxon>
        <taxon>Pseudomonadota</taxon>
        <taxon>Gammaproteobacteria</taxon>
        <taxon>Pasteurellales</taxon>
        <taxon>Pasteurellaceae</taxon>
        <taxon>Actinobacillus</taxon>
    </lineage>
</organism>
<reference evidence="3" key="1">
    <citation type="journal article" date="2010" name="BMC Genomics">
        <title>A genomic perspective on the potential of Actinobacillus succinogenes for industrial succinate production.</title>
        <authorList>
            <person name="McKinlay J.B."/>
            <person name="Laivenieks M."/>
            <person name="Schindler B.D."/>
            <person name="McKinlay A.A."/>
            <person name="Siddaramappa S."/>
            <person name="Challacombe J.F."/>
            <person name="Lowry S.R."/>
            <person name="Clum A."/>
            <person name="Lapidus A.L."/>
            <person name="Burkhart K.B."/>
            <person name="Harkins V."/>
            <person name="Vieille C."/>
        </authorList>
    </citation>
    <scope>NUCLEOTIDE SEQUENCE [LARGE SCALE GENOMIC DNA]</scope>
    <source>
        <strain evidence="3">ATCC 55618 / DSM 22257 / CCUG 43843 / 130Z</strain>
    </source>
</reference>
<sequence>MNIEEHYYSIKDLVEKGLGSKATLHRMIKNGRLKKVKFGRSTRIAESEIARYLREQSPTAQ</sequence>
<keyword evidence="3" id="KW-1185">Reference proteome</keyword>
<dbReference type="AlphaFoldDB" id="A6VNM2"/>
<protein>
    <recommendedName>
        <fullName evidence="1">Helix-turn-helix domain-containing protein</fullName>
    </recommendedName>
</protein>
<dbReference type="Proteomes" id="UP000001114">
    <property type="component" value="Chromosome"/>
</dbReference>
<dbReference type="HOGENOM" id="CLU_140176_4_3_6"/>
<dbReference type="RefSeq" id="WP_012072946.1">
    <property type="nucleotide sequence ID" value="NC_009655.1"/>
</dbReference>
<gene>
    <name evidence="2" type="ordered locus">Asuc_1205</name>
</gene>
<dbReference type="KEGG" id="asu:Asuc_1205"/>